<dbReference type="PANTHER" id="PTHR43155:SF2">
    <property type="entry name" value="CYCLIC DI-GMP PHOSPHODIESTERASE PA4108"/>
    <property type="match status" value="1"/>
</dbReference>
<accession>A0A194AHS9</accession>
<feature type="domain" description="HD-GYP" evidence="1">
    <location>
        <begin position="152"/>
        <end position="347"/>
    </location>
</feature>
<dbReference type="OrthoDB" id="9802066at2"/>
<dbReference type="AlphaFoldDB" id="A0A194AHS9"/>
<dbReference type="InterPro" id="IPR003607">
    <property type="entry name" value="HD/PDEase_dom"/>
</dbReference>
<dbReference type="STRING" id="1592317.DPF_1035"/>
<reference evidence="3" key="1">
    <citation type="submission" date="2016-06" db="EMBL/GenBank/DDBJ databases">
        <title>Draft genome sequence of Desulfoplanes formicivorans strain Pf12B.</title>
        <authorList>
            <person name="Watanabe M."/>
            <person name="Kojima H."/>
            <person name="Fukui M."/>
        </authorList>
    </citation>
    <scope>NUCLEOTIDE SEQUENCE [LARGE SCALE GENOMIC DNA]</scope>
    <source>
        <strain evidence="3">Pf12B</strain>
    </source>
</reference>
<dbReference type="GO" id="GO:0016787">
    <property type="term" value="F:hydrolase activity"/>
    <property type="evidence" value="ECO:0007669"/>
    <property type="project" value="UniProtKB-KW"/>
</dbReference>
<dbReference type="Proteomes" id="UP000095200">
    <property type="component" value="Unassembled WGS sequence"/>
</dbReference>
<gene>
    <name evidence="2" type="ORF">DPF_1035</name>
</gene>
<keyword evidence="2" id="KW-0378">Hydrolase</keyword>
<dbReference type="SUPFAM" id="SSF109604">
    <property type="entry name" value="HD-domain/PDEase-like"/>
    <property type="match status" value="1"/>
</dbReference>
<evidence type="ECO:0000313" key="3">
    <source>
        <dbReference type="Proteomes" id="UP000095200"/>
    </source>
</evidence>
<evidence type="ECO:0000313" key="2">
    <source>
        <dbReference type="EMBL" id="GAU08329.1"/>
    </source>
</evidence>
<dbReference type="PANTHER" id="PTHR43155">
    <property type="entry name" value="CYCLIC DI-GMP PHOSPHODIESTERASE PA4108-RELATED"/>
    <property type="match status" value="1"/>
</dbReference>
<dbReference type="Gene3D" id="1.10.3210.10">
    <property type="entry name" value="Hypothetical protein af1432"/>
    <property type="match status" value="1"/>
</dbReference>
<dbReference type="EMBL" id="BDFE01000015">
    <property type="protein sequence ID" value="GAU08329.1"/>
    <property type="molecule type" value="Genomic_DNA"/>
</dbReference>
<keyword evidence="3" id="KW-1185">Reference proteome</keyword>
<dbReference type="RefSeq" id="WP_069857820.1">
    <property type="nucleotide sequence ID" value="NZ_BDFE01000015.1"/>
</dbReference>
<dbReference type="InterPro" id="IPR021812">
    <property type="entry name" value="DUF3391"/>
</dbReference>
<comment type="caution">
    <text evidence="2">The sequence shown here is derived from an EMBL/GenBank/DDBJ whole genome shotgun (WGS) entry which is preliminary data.</text>
</comment>
<dbReference type="InterPro" id="IPR037522">
    <property type="entry name" value="HD_GYP_dom"/>
</dbReference>
<evidence type="ECO:0000259" key="1">
    <source>
        <dbReference type="PROSITE" id="PS51832"/>
    </source>
</evidence>
<dbReference type="CDD" id="cd00077">
    <property type="entry name" value="HDc"/>
    <property type="match status" value="1"/>
</dbReference>
<dbReference type="PROSITE" id="PS51832">
    <property type="entry name" value="HD_GYP"/>
    <property type="match status" value="1"/>
</dbReference>
<organism evidence="2 3">
    <name type="scientific">Desulfoplanes formicivorans</name>
    <dbReference type="NCBI Taxonomy" id="1592317"/>
    <lineage>
        <taxon>Bacteria</taxon>
        <taxon>Pseudomonadati</taxon>
        <taxon>Thermodesulfobacteriota</taxon>
        <taxon>Desulfovibrionia</taxon>
        <taxon>Desulfovibrionales</taxon>
        <taxon>Desulfoplanaceae</taxon>
        <taxon>Desulfoplanes</taxon>
    </lineage>
</organism>
<dbReference type="SMART" id="SM00471">
    <property type="entry name" value="HDc"/>
    <property type="match status" value="1"/>
</dbReference>
<protein>
    <submittedName>
        <fullName evidence="2">Metal dependent phosphohydrolase</fullName>
    </submittedName>
</protein>
<dbReference type="Pfam" id="PF13487">
    <property type="entry name" value="HD_5"/>
    <property type="match status" value="1"/>
</dbReference>
<sequence>MARKNNEHTISADQLQTGIFVCLEEHWLKHPFLLNNFKIKTEKQLAILKQLGITEFRYDPDRSDRPPLPVQTRHREVHAASTPRDAEIDKEFQLKQERKKRLMQIRSRIAKTAKKFSQTADKVPNLMSKLMAGKGEGLVEVDLIVGEMVDTFASLSDTVMHLMSANDKELELTYHFLNVSVLSLMIGSSLDLSKEQLHALGAGALMHDLGKMRIEKKHWRKPRETMTKHEWELLQLHPRYGLEIAGQNGARNKDILAIIGQHHERIDGLGYPEGCDGRNLHLLAKMTTIANIFDNLCNHYDPEKRLSPHDALQLMFKKYDMIIDMGLFSQFVRRLGVFPPGTIVLLTNDVVAKVMAVNPQNPLTPMVLPYVNGVSPEDAVVLDLASEDLKIKRTVAVADLSSSEVRYLKPKARISYFMEDMDTEG</sequence>
<proteinExistence type="predicted"/>
<dbReference type="Pfam" id="PF11871">
    <property type="entry name" value="DUF3391"/>
    <property type="match status" value="1"/>
</dbReference>
<name>A0A194AHS9_9BACT</name>